<dbReference type="RefSeq" id="WP_055186437.1">
    <property type="nucleotide sequence ID" value="NZ_CYXN01000019.1"/>
</dbReference>
<organism evidence="1 2">
    <name type="scientific">Faecalibacterium prausnitzii</name>
    <dbReference type="NCBI Taxonomy" id="853"/>
    <lineage>
        <taxon>Bacteria</taxon>
        <taxon>Bacillati</taxon>
        <taxon>Bacillota</taxon>
        <taxon>Clostridia</taxon>
        <taxon>Eubacteriales</taxon>
        <taxon>Oscillospiraceae</taxon>
        <taxon>Faecalibacterium</taxon>
    </lineage>
</organism>
<protein>
    <recommendedName>
        <fullName evidence="3">Toxin-antitoxin system protein</fullName>
    </recommendedName>
</protein>
<gene>
    <name evidence="1" type="ORF">ERS852582_02043</name>
</gene>
<dbReference type="Pfam" id="PF19537">
    <property type="entry name" value="DUF6061"/>
    <property type="match status" value="1"/>
</dbReference>
<evidence type="ECO:0008006" key="3">
    <source>
        <dbReference type="Google" id="ProtNLM"/>
    </source>
</evidence>
<dbReference type="Proteomes" id="UP000095649">
    <property type="component" value="Unassembled WGS sequence"/>
</dbReference>
<evidence type="ECO:0000313" key="1">
    <source>
        <dbReference type="EMBL" id="CUN12626.1"/>
    </source>
</evidence>
<reference evidence="1 2" key="1">
    <citation type="submission" date="2015-09" db="EMBL/GenBank/DDBJ databases">
        <authorList>
            <consortium name="Pathogen Informatics"/>
        </authorList>
    </citation>
    <scope>NUCLEOTIDE SEQUENCE [LARGE SCALE GENOMIC DNA]</scope>
    <source>
        <strain evidence="1 2">2789STDY5834970</strain>
    </source>
</reference>
<dbReference type="EMBL" id="CYXN01000019">
    <property type="protein sequence ID" value="CUN12626.1"/>
    <property type="molecule type" value="Genomic_DNA"/>
</dbReference>
<dbReference type="AlphaFoldDB" id="A0A173UE63"/>
<sequence length="83" mass="9334">MKYDERACKFNMDTGCVELLLRDGREISIDCTGVEDVLDVTMAQRSELDYLIYNDPLGYADLILNGDPEGYLKNVTGNHGLED</sequence>
<evidence type="ECO:0000313" key="2">
    <source>
        <dbReference type="Proteomes" id="UP000095649"/>
    </source>
</evidence>
<dbReference type="OrthoDB" id="1651085at2"/>
<proteinExistence type="predicted"/>
<dbReference type="InterPro" id="IPR045705">
    <property type="entry name" value="DUF6061"/>
</dbReference>
<name>A0A173UE63_9FIRM</name>
<accession>A0A173UE63</accession>